<dbReference type="PANTHER" id="PTHR34666:SF8">
    <property type="entry name" value="EXPRESSED PROTEIN"/>
    <property type="match status" value="1"/>
</dbReference>
<proteinExistence type="predicted"/>
<protein>
    <submittedName>
        <fullName evidence="1 2">Uncharacterized protein</fullName>
    </submittedName>
</protein>
<dbReference type="OMA" id="FNEELAC"/>
<reference evidence="2" key="3">
    <citation type="submission" date="2018-08" db="UniProtKB">
        <authorList>
            <consortium name="EnsemblPlants"/>
        </authorList>
    </citation>
    <scope>IDENTIFICATION</scope>
    <source>
        <strain evidence="2">cv. Bd21</strain>
    </source>
</reference>
<organism evidence="1">
    <name type="scientific">Brachypodium distachyon</name>
    <name type="common">Purple false brome</name>
    <name type="synonym">Trachynia distachya</name>
    <dbReference type="NCBI Taxonomy" id="15368"/>
    <lineage>
        <taxon>Eukaryota</taxon>
        <taxon>Viridiplantae</taxon>
        <taxon>Streptophyta</taxon>
        <taxon>Embryophyta</taxon>
        <taxon>Tracheophyta</taxon>
        <taxon>Spermatophyta</taxon>
        <taxon>Magnoliopsida</taxon>
        <taxon>Liliopsida</taxon>
        <taxon>Poales</taxon>
        <taxon>Poaceae</taxon>
        <taxon>BOP clade</taxon>
        <taxon>Pooideae</taxon>
        <taxon>Stipodae</taxon>
        <taxon>Brachypodieae</taxon>
        <taxon>Brachypodium</taxon>
    </lineage>
</organism>
<name>I1IMS8_BRADI</name>
<dbReference type="Proteomes" id="UP000008810">
    <property type="component" value="Chromosome 4"/>
</dbReference>
<evidence type="ECO:0000313" key="2">
    <source>
        <dbReference type="EnsemblPlants" id="PNT63994"/>
    </source>
</evidence>
<dbReference type="AlphaFoldDB" id="I1IMS8"/>
<dbReference type="eggNOG" id="ENOG502SEBK">
    <property type="taxonomic scope" value="Eukaryota"/>
</dbReference>
<dbReference type="KEGG" id="bdi:100822468"/>
<dbReference type="EMBL" id="CM000883">
    <property type="protein sequence ID" value="PNT63994.1"/>
    <property type="molecule type" value="Genomic_DNA"/>
</dbReference>
<dbReference type="RefSeq" id="XP_003576207.1">
    <property type="nucleotide sequence ID" value="XM_003576159.4"/>
</dbReference>
<gene>
    <name evidence="2" type="primary">LOC100822468</name>
    <name evidence="1" type="ORF">BRADI_4g23280v3</name>
</gene>
<accession>I1IMS8</accession>
<keyword evidence="3" id="KW-1185">Reference proteome</keyword>
<reference evidence="1" key="2">
    <citation type="submission" date="2017-06" db="EMBL/GenBank/DDBJ databases">
        <title>WGS assembly of Brachypodium distachyon.</title>
        <authorList>
            <consortium name="The International Brachypodium Initiative"/>
            <person name="Lucas S."/>
            <person name="Harmon-Smith M."/>
            <person name="Lail K."/>
            <person name="Tice H."/>
            <person name="Grimwood J."/>
            <person name="Bruce D."/>
            <person name="Barry K."/>
            <person name="Shu S."/>
            <person name="Lindquist E."/>
            <person name="Wang M."/>
            <person name="Pitluck S."/>
            <person name="Vogel J.P."/>
            <person name="Garvin D.F."/>
            <person name="Mockler T.C."/>
            <person name="Schmutz J."/>
            <person name="Rokhsar D."/>
            <person name="Bevan M.W."/>
        </authorList>
    </citation>
    <scope>NUCLEOTIDE SEQUENCE</scope>
    <source>
        <strain evidence="1">Bd21</strain>
    </source>
</reference>
<dbReference type="GeneID" id="100822468"/>
<evidence type="ECO:0000313" key="3">
    <source>
        <dbReference type="Proteomes" id="UP000008810"/>
    </source>
</evidence>
<dbReference type="Gramene" id="PNT63994">
    <property type="protein sequence ID" value="PNT63994"/>
    <property type="gene ID" value="BRADI_4g23280v3"/>
</dbReference>
<sequence length="150" mass="16150">MEGFSFPSPTAAVQGSAAPPFPPPWFLAAVAEVEAEHGGGGGGEEKMDMLWEDFNEELACAAPVCPLSPLHGDGGGGGLMTMAMMKDAAWLDSDSDGDVGGGPAGKLRRRRHYMVVRRRRWSLVLMLRLLKKLFLAKKSRTSHSQRTAPL</sequence>
<evidence type="ECO:0000313" key="1">
    <source>
        <dbReference type="EMBL" id="PNT63994.1"/>
    </source>
</evidence>
<reference evidence="1 2" key="1">
    <citation type="journal article" date="2010" name="Nature">
        <title>Genome sequencing and analysis of the model grass Brachypodium distachyon.</title>
        <authorList>
            <consortium name="International Brachypodium Initiative"/>
        </authorList>
    </citation>
    <scope>NUCLEOTIDE SEQUENCE [LARGE SCALE GENOMIC DNA]</scope>
    <source>
        <strain evidence="1">Bd21</strain>
        <strain evidence="2">cv. Bd21</strain>
    </source>
</reference>
<dbReference type="EnsemblPlants" id="PNT63994">
    <property type="protein sequence ID" value="PNT63994"/>
    <property type="gene ID" value="BRADI_4g23280v3"/>
</dbReference>
<dbReference type="PANTHER" id="PTHR34666">
    <property type="entry name" value="EXPRESSED PROTEIN"/>
    <property type="match status" value="1"/>
</dbReference>
<dbReference type="HOGENOM" id="CLU_101952_0_0_1"/>